<proteinExistence type="predicted"/>
<feature type="compositionally biased region" description="Low complexity" evidence="1">
    <location>
        <begin position="153"/>
        <end position="166"/>
    </location>
</feature>
<name>A0A1Y6ER66_9SPHN</name>
<feature type="compositionally biased region" description="Pro residues" evidence="1">
    <location>
        <begin position="1"/>
        <end position="15"/>
    </location>
</feature>
<evidence type="ECO:0000313" key="2">
    <source>
        <dbReference type="EMBL" id="SMQ65205.1"/>
    </source>
</evidence>
<dbReference type="Proteomes" id="UP000194469">
    <property type="component" value="Unassembled WGS sequence"/>
</dbReference>
<gene>
    <name evidence="2" type="ORF">SAMN06295984_1205</name>
</gene>
<dbReference type="GeneID" id="303001266"/>
<organism evidence="2 3">
    <name type="scientific">Sphingopyxis terrae subsp. ummariensis</name>
    <dbReference type="NCBI Taxonomy" id="429001"/>
    <lineage>
        <taxon>Bacteria</taxon>
        <taxon>Pseudomonadati</taxon>
        <taxon>Pseudomonadota</taxon>
        <taxon>Alphaproteobacteria</taxon>
        <taxon>Sphingomonadales</taxon>
        <taxon>Sphingomonadaceae</taxon>
        <taxon>Sphingopyxis</taxon>
    </lineage>
</organism>
<dbReference type="RefSeq" id="WP_133058482.1">
    <property type="nucleotide sequence ID" value="NZ_FXWL01000001.1"/>
</dbReference>
<sequence>MTQPKPPARPAPPRDPALQGPAPQSLIAALSAFTPAQLQRRRGTGWTPDRQRKFIEALAATACVTEAAASVGLSATSAYNLRRRPDAHAFRHAWDAAIDCGMRRLVDAALARAVHGVPVPIFYKGEQVGERREYPERLAMFLMRAHDPRRFAAAGSGDAGRGAAPAHGDPAEARLAEALAQIGAPTDDPPSAPLRLPGPTADDGDGADPSD</sequence>
<feature type="region of interest" description="Disordered" evidence="1">
    <location>
        <begin position="1"/>
        <end position="22"/>
    </location>
</feature>
<keyword evidence="3" id="KW-1185">Reference proteome</keyword>
<protein>
    <recommendedName>
        <fullName evidence="4">Terminase</fullName>
    </recommendedName>
</protein>
<accession>A0A1Y6ER66</accession>
<reference evidence="3" key="1">
    <citation type="submission" date="2017-04" db="EMBL/GenBank/DDBJ databases">
        <authorList>
            <person name="Varghese N."/>
            <person name="Submissions S."/>
        </authorList>
    </citation>
    <scope>NUCLEOTIDE SEQUENCE [LARGE SCALE GENOMIC DNA]</scope>
    <source>
        <strain evidence="3">UI2</strain>
    </source>
</reference>
<dbReference type="AlphaFoldDB" id="A0A1Y6ER66"/>
<evidence type="ECO:0000313" key="3">
    <source>
        <dbReference type="Proteomes" id="UP000194469"/>
    </source>
</evidence>
<feature type="compositionally biased region" description="Acidic residues" evidence="1">
    <location>
        <begin position="202"/>
        <end position="211"/>
    </location>
</feature>
<dbReference type="EMBL" id="FXWL01000001">
    <property type="protein sequence ID" value="SMQ65205.1"/>
    <property type="molecule type" value="Genomic_DNA"/>
</dbReference>
<evidence type="ECO:0008006" key="4">
    <source>
        <dbReference type="Google" id="ProtNLM"/>
    </source>
</evidence>
<feature type="region of interest" description="Disordered" evidence="1">
    <location>
        <begin position="153"/>
        <end position="211"/>
    </location>
</feature>
<evidence type="ECO:0000256" key="1">
    <source>
        <dbReference type="SAM" id="MobiDB-lite"/>
    </source>
</evidence>